<dbReference type="PANTHER" id="PTHR34846">
    <property type="entry name" value="4-CARBOXYMUCONOLACTONE DECARBOXYLASE FAMILY PROTEIN (AFU_ORTHOLOGUE AFUA_6G11590)"/>
    <property type="match status" value="1"/>
</dbReference>
<dbReference type="SUPFAM" id="SSF69118">
    <property type="entry name" value="AhpD-like"/>
    <property type="match status" value="1"/>
</dbReference>
<evidence type="ECO:0000313" key="3">
    <source>
        <dbReference type="Proteomes" id="UP000254537"/>
    </source>
</evidence>
<dbReference type="Pfam" id="PF02627">
    <property type="entry name" value="CMD"/>
    <property type="match status" value="1"/>
</dbReference>
<evidence type="ECO:0000259" key="1">
    <source>
        <dbReference type="Pfam" id="PF02627"/>
    </source>
</evidence>
<dbReference type="GO" id="GO:0051920">
    <property type="term" value="F:peroxiredoxin activity"/>
    <property type="evidence" value="ECO:0007669"/>
    <property type="project" value="InterPro"/>
</dbReference>
<dbReference type="InterPro" id="IPR029032">
    <property type="entry name" value="AhpD-like"/>
</dbReference>
<reference evidence="2 3" key="1">
    <citation type="submission" date="2018-07" db="EMBL/GenBank/DDBJ databases">
        <title>Crenobacter cavernae sp. nov., isolated from a karst cave.</title>
        <authorList>
            <person name="Zhu H."/>
        </authorList>
    </citation>
    <scope>NUCLEOTIDE SEQUENCE [LARGE SCALE GENOMIC DNA]</scope>
    <source>
        <strain evidence="2 3">K1W11S-77</strain>
    </source>
</reference>
<dbReference type="Proteomes" id="UP000254537">
    <property type="component" value="Chromosome"/>
</dbReference>
<dbReference type="NCBIfam" id="TIGR00778">
    <property type="entry name" value="ahpD_dom"/>
    <property type="match status" value="1"/>
</dbReference>
<dbReference type="RefSeq" id="WP_115433862.1">
    <property type="nucleotide sequence ID" value="NZ_CP031337.1"/>
</dbReference>
<dbReference type="OrthoDB" id="9801997at2"/>
<proteinExistence type="predicted"/>
<dbReference type="AlphaFoldDB" id="A0A345Y7N0"/>
<dbReference type="KEGG" id="ccah:DWG20_11025"/>
<dbReference type="InterPro" id="IPR004675">
    <property type="entry name" value="AhpD_core"/>
</dbReference>
<protein>
    <submittedName>
        <fullName evidence="2">Carboxymuconolactone decarboxylase family protein</fullName>
    </submittedName>
</protein>
<feature type="domain" description="Carboxymuconolactone decarboxylase-like" evidence="1">
    <location>
        <begin position="20"/>
        <end position="94"/>
    </location>
</feature>
<organism evidence="2 3">
    <name type="scientific">Crenobacter cavernae</name>
    <dbReference type="NCBI Taxonomy" id="2290923"/>
    <lineage>
        <taxon>Bacteria</taxon>
        <taxon>Pseudomonadati</taxon>
        <taxon>Pseudomonadota</taxon>
        <taxon>Betaproteobacteria</taxon>
        <taxon>Neisseriales</taxon>
        <taxon>Neisseriaceae</taxon>
        <taxon>Crenobacter</taxon>
    </lineage>
</organism>
<dbReference type="InterPro" id="IPR003779">
    <property type="entry name" value="CMD-like"/>
</dbReference>
<name>A0A345Y7N0_9NEIS</name>
<dbReference type="Gene3D" id="1.20.1290.10">
    <property type="entry name" value="AhpD-like"/>
    <property type="match status" value="1"/>
</dbReference>
<dbReference type="PANTHER" id="PTHR34846:SF10">
    <property type="entry name" value="CYTOPLASMIC PROTEIN"/>
    <property type="match status" value="1"/>
</dbReference>
<gene>
    <name evidence="2" type="ORF">DWG20_11025</name>
</gene>
<accession>A0A345Y7N0</accession>
<evidence type="ECO:0000313" key="2">
    <source>
        <dbReference type="EMBL" id="AXK39932.1"/>
    </source>
</evidence>
<dbReference type="EMBL" id="CP031337">
    <property type="protein sequence ID" value="AXK39932.1"/>
    <property type="molecule type" value="Genomic_DNA"/>
</dbReference>
<sequence>MSHFIDYPTVAPKGYQAQVGLELYVRNSGLETSLRELVKTRVSQLNGCALCIDMHTKDARAEGETEQRLYLLSAWREAPCYTPRERAALAWAEALTLLAQHAVPESLHRELAEHFSDKEKVELTWCIVAINGWNLISIACGTPAGNYQPGQYDR</sequence>